<proteinExistence type="predicted"/>
<evidence type="ECO:0000313" key="1">
    <source>
        <dbReference type="EMBL" id="CRL30765.1"/>
    </source>
</evidence>
<dbReference type="EMBL" id="HG793192">
    <property type="protein sequence ID" value="CRL30765.1"/>
    <property type="molecule type" value="Genomic_DNA"/>
</dbReference>
<dbReference type="Proteomes" id="UP000053732">
    <property type="component" value="Unassembled WGS sequence"/>
</dbReference>
<accession>A0A0G4PWI1</accession>
<name>A0A0G4PWI1_PENC3</name>
<evidence type="ECO:0000313" key="2">
    <source>
        <dbReference type="Proteomes" id="UP000053732"/>
    </source>
</evidence>
<reference evidence="1 2" key="1">
    <citation type="journal article" date="2014" name="Nat. Commun.">
        <title>Multiple recent horizontal transfers of a large genomic region in cheese making fungi.</title>
        <authorList>
            <person name="Cheeseman K."/>
            <person name="Ropars J."/>
            <person name="Renault P."/>
            <person name="Dupont J."/>
            <person name="Gouzy J."/>
            <person name="Branca A."/>
            <person name="Abraham A.L."/>
            <person name="Ceppi M."/>
            <person name="Conseiller E."/>
            <person name="Debuchy R."/>
            <person name="Malagnac F."/>
            <person name="Goarin A."/>
            <person name="Silar P."/>
            <person name="Lacoste S."/>
            <person name="Sallet E."/>
            <person name="Bensimon A."/>
            <person name="Giraud T."/>
            <person name="Brygoo Y."/>
        </authorList>
    </citation>
    <scope>NUCLEOTIDE SEQUENCE [LARGE SCALE GENOMIC DNA]</scope>
    <source>
        <strain evidence="2">FM 013</strain>
    </source>
</reference>
<organism evidence="1 2">
    <name type="scientific">Penicillium camemberti (strain FM 013)</name>
    <dbReference type="NCBI Taxonomy" id="1429867"/>
    <lineage>
        <taxon>Eukaryota</taxon>
        <taxon>Fungi</taxon>
        <taxon>Dikarya</taxon>
        <taxon>Ascomycota</taxon>
        <taxon>Pezizomycotina</taxon>
        <taxon>Eurotiomycetes</taxon>
        <taxon>Eurotiomycetidae</taxon>
        <taxon>Eurotiales</taxon>
        <taxon>Aspergillaceae</taxon>
        <taxon>Penicillium</taxon>
    </lineage>
</organism>
<keyword evidence="2" id="KW-1185">Reference proteome</keyword>
<gene>
    <name evidence="1" type="ORF">PCAMFM013_S059g000006</name>
</gene>
<sequence>MRSFCSAVTSGAGNVTSIPRAEIKAPNLFVEAEHPVLYSEWVSGKPLAIWNFQIPLVHGTCPVPCAASLAWPCPLVCAHRSAWKILVEPA</sequence>
<protein>
    <submittedName>
        <fullName evidence="1">Str. FM013</fullName>
    </submittedName>
</protein>
<dbReference type="AlphaFoldDB" id="A0A0G4PWI1"/>